<organism evidence="2 3">
    <name type="scientific">Rubripirellula obstinata</name>
    <dbReference type="NCBI Taxonomy" id="406547"/>
    <lineage>
        <taxon>Bacteria</taxon>
        <taxon>Pseudomonadati</taxon>
        <taxon>Planctomycetota</taxon>
        <taxon>Planctomycetia</taxon>
        <taxon>Pirellulales</taxon>
        <taxon>Pirellulaceae</taxon>
        <taxon>Rubripirellula</taxon>
    </lineage>
</organism>
<dbReference type="Proteomes" id="UP000322699">
    <property type="component" value="Unassembled WGS sequence"/>
</dbReference>
<dbReference type="InterPro" id="IPR002125">
    <property type="entry name" value="CMP_dCMP_dom"/>
</dbReference>
<gene>
    <name evidence="2" type="primary">tadA_1</name>
    <name evidence="2" type="ORF">LF1_11650</name>
</gene>
<dbReference type="Gene3D" id="3.40.140.10">
    <property type="entry name" value="Cytidine Deaminase, domain 2"/>
    <property type="match status" value="1"/>
</dbReference>
<dbReference type="PANTHER" id="PTHR11079:SF162">
    <property type="entry name" value="RIBOFLAVIN BIOSYNTHESIS PROTEIN PYRD, CHLOROPLASTIC"/>
    <property type="match status" value="1"/>
</dbReference>
<dbReference type="GO" id="GO:0052717">
    <property type="term" value="F:tRNA-specific adenosine-34 deaminase activity"/>
    <property type="evidence" value="ECO:0007669"/>
    <property type="project" value="UniProtKB-EC"/>
</dbReference>
<dbReference type="CDD" id="cd01285">
    <property type="entry name" value="nucleoside_deaminase"/>
    <property type="match status" value="1"/>
</dbReference>
<proteinExistence type="predicted"/>
<dbReference type="PANTHER" id="PTHR11079">
    <property type="entry name" value="CYTOSINE DEAMINASE FAMILY MEMBER"/>
    <property type="match status" value="1"/>
</dbReference>
<dbReference type="OrthoDB" id="9802676at2"/>
<dbReference type="SUPFAM" id="SSF53927">
    <property type="entry name" value="Cytidine deaminase-like"/>
    <property type="match status" value="1"/>
</dbReference>
<dbReference type="PROSITE" id="PS51747">
    <property type="entry name" value="CYT_DCMP_DEAMINASES_2"/>
    <property type="match status" value="1"/>
</dbReference>
<keyword evidence="3" id="KW-1185">Reference proteome</keyword>
<comment type="caution">
    <text evidence="2">The sequence shown here is derived from an EMBL/GenBank/DDBJ whole genome shotgun (WGS) entry which is preliminary data.</text>
</comment>
<keyword evidence="2" id="KW-0378">Hydrolase</keyword>
<dbReference type="EC" id="3.5.4.33" evidence="2"/>
<dbReference type="InterPro" id="IPR016193">
    <property type="entry name" value="Cytidine_deaminase-like"/>
</dbReference>
<accession>A0A5B1CGJ0</accession>
<evidence type="ECO:0000313" key="3">
    <source>
        <dbReference type="Proteomes" id="UP000322699"/>
    </source>
</evidence>
<feature type="domain" description="CMP/dCMP-type deaminase" evidence="1">
    <location>
        <begin position="8"/>
        <end position="123"/>
    </location>
</feature>
<evidence type="ECO:0000259" key="1">
    <source>
        <dbReference type="PROSITE" id="PS51747"/>
    </source>
</evidence>
<protein>
    <submittedName>
        <fullName evidence="2">tRNA-specific adenosine deaminase</fullName>
        <ecNumber evidence="2">3.5.4.33</ecNumber>
    </submittedName>
</protein>
<dbReference type="RefSeq" id="WP_068257826.1">
    <property type="nucleotide sequence ID" value="NZ_LWSK01000001.1"/>
</dbReference>
<sequence length="159" mass="17012">MNQRVTSGTLNRWMQSAIDECQRGITGGQSPFAAAIYDRDGNQLSLAHNIVRQTSKPSHHAEVMAIDMACSKLKRKTLPDDAWLVSTGEPCPMCAATAANAGIRNIAFGASRHVIVSAGFQTLGLGCEAFFQACNVSAKIVGDIEADQCGRLLMDNAKE</sequence>
<name>A0A5B1CGJ0_9BACT</name>
<dbReference type="EMBL" id="VRLW01000001">
    <property type="protein sequence ID" value="KAA1258643.1"/>
    <property type="molecule type" value="Genomic_DNA"/>
</dbReference>
<reference evidence="2 3" key="1">
    <citation type="submission" date="2019-08" db="EMBL/GenBank/DDBJ databases">
        <title>Deep-cultivation of Planctomycetes and their phenomic and genomic characterization uncovers novel biology.</title>
        <authorList>
            <person name="Wiegand S."/>
            <person name="Jogler M."/>
            <person name="Boedeker C."/>
            <person name="Pinto D."/>
            <person name="Vollmers J."/>
            <person name="Rivas-Marin E."/>
            <person name="Kohn T."/>
            <person name="Peeters S.H."/>
            <person name="Heuer A."/>
            <person name="Rast P."/>
            <person name="Oberbeckmann S."/>
            <person name="Bunk B."/>
            <person name="Jeske O."/>
            <person name="Meyerdierks A."/>
            <person name="Storesund J.E."/>
            <person name="Kallscheuer N."/>
            <person name="Luecker S."/>
            <person name="Lage O.M."/>
            <person name="Pohl T."/>
            <person name="Merkel B.J."/>
            <person name="Hornburger P."/>
            <person name="Mueller R.-W."/>
            <person name="Bruemmer F."/>
            <person name="Labrenz M."/>
            <person name="Spormann A.M."/>
            <person name="Op Den Camp H."/>
            <person name="Overmann J."/>
            <person name="Amann R."/>
            <person name="Jetten M.S.M."/>
            <person name="Mascher T."/>
            <person name="Medema M.H."/>
            <person name="Devos D.P."/>
            <person name="Kaster A.-K."/>
            <person name="Ovreas L."/>
            <person name="Rohde M."/>
            <person name="Galperin M.Y."/>
            <person name="Jogler C."/>
        </authorList>
    </citation>
    <scope>NUCLEOTIDE SEQUENCE [LARGE SCALE GENOMIC DNA]</scope>
    <source>
        <strain evidence="2 3">LF1</strain>
    </source>
</reference>
<dbReference type="Pfam" id="PF00383">
    <property type="entry name" value="dCMP_cyt_deam_1"/>
    <property type="match status" value="1"/>
</dbReference>
<evidence type="ECO:0000313" key="2">
    <source>
        <dbReference type="EMBL" id="KAA1258643.1"/>
    </source>
</evidence>
<dbReference type="AlphaFoldDB" id="A0A5B1CGJ0"/>